<evidence type="ECO:0000256" key="4">
    <source>
        <dbReference type="ARBA" id="ARBA00023163"/>
    </source>
</evidence>
<dbReference type="Pfam" id="PF03965">
    <property type="entry name" value="Penicillinase_R"/>
    <property type="match status" value="1"/>
</dbReference>
<dbReference type="GO" id="GO:0045892">
    <property type="term" value="P:negative regulation of DNA-templated transcription"/>
    <property type="evidence" value="ECO:0007669"/>
    <property type="project" value="InterPro"/>
</dbReference>
<name>A0A420AQS2_SPHD1</name>
<proteinExistence type="inferred from homology"/>
<reference evidence="5 6" key="1">
    <citation type="submission" date="2018-09" db="EMBL/GenBank/DDBJ databases">
        <title>Genomic Encyclopedia of Type Strains, Phase III (KMG-III): the genomes of soil and plant-associated and newly described type strains.</title>
        <authorList>
            <person name="Whitman W."/>
        </authorList>
    </citation>
    <scope>NUCLEOTIDE SEQUENCE [LARGE SCALE GENOMIC DNA]</scope>
    <source>
        <strain evidence="5 6">CECT 7938</strain>
    </source>
</reference>
<dbReference type="EMBL" id="RAPY01000004">
    <property type="protein sequence ID" value="RKE46834.1"/>
    <property type="molecule type" value="Genomic_DNA"/>
</dbReference>
<keyword evidence="2" id="KW-0805">Transcription regulation</keyword>
<dbReference type="OrthoDB" id="1098508at2"/>
<gene>
    <name evidence="5" type="ORF">DFQ12_3989</name>
</gene>
<protein>
    <submittedName>
        <fullName evidence="5">Putative transcriptional regulator</fullName>
    </submittedName>
</protein>
<dbReference type="Proteomes" id="UP000286246">
    <property type="component" value="Unassembled WGS sequence"/>
</dbReference>
<dbReference type="AlphaFoldDB" id="A0A420AQS2"/>
<keyword evidence="6" id="KW-1185">Reference proteome</keyword>
<keyword evidence="3" id="KW-0238">DNA-binding</keyword>
<dbReference type="InterPro" id="IPR005650">
    <property type="entry name" value="BlaI_family"/>
</dbReference>
<evidence type="ECO:0000313" key="6">
    <source>
        <dbReference type="Proteomes" id="UP000286246"/>
    </source>
</evidence>
<dbReference type="InterPro" id="IPR036388">
    <property type="entry name" value="WH-like_DNA-bd_sf"/>
</dbReference>
<accession>A0A420AQS2</accession>
<keyword evidence="4" id="KW-0804">Transcription</keyword>
<dbReference type="SUPFAM" id="SSF46785">
    <property type="entry name" value="Winged helix' DNA-binding domain"/>
    <property type="match status" value="1"/>
</dbReference>
<evidence type="ECO:0000256" key="3">
    <source>
        <dbReference type="ARBA" id="ARBA00023125"/>
    </source>
</evidence>
<comment type="caution">
    <text evidence="5">The sequence shown here is derived from an EMBL/GenBank/DDBJ whole genome shotgun (WGS) entry which is preliminary data.</text>
</comment>
<dbReference type="InterPro" id="IPR036390">
    <property type="entry name" value="WH_DNA-bd_sf"/>
</dbReference>
<evidence type="ECO:0000256" key="2">
    <source>
        <dbReference type="ARBA" id="ARBA00023015"/>
    </source>
</evidence>
<evidence type="ECO:0000313" key="5">
    <source>
        <dbReference type="EMBL" id="RKE46834.1"/>
    </source>
</evidence>
<comment type="similarity">
    <text evidence="1">Belongs to the BlaI transcriptional regulatory family.</text>
</comment>
<sequence length="123" mass="14179">MIRLTDNEERVMGILWEYAPITAGEIVNNYRDLKTSSYTTVLKIVMVLKEKGFSSHNSLGRIHLCFPIIERIDYLNYLINDLIAKFFDNSLKDFLIYVHLTFSGSLDLFSSQESLCISKNSSM</sequence>
<dbReference type="Gene3D" id="1.10.10.10">
    <property type="entry name" value="Winged helix-like DNA-binding domain superfamily/Winged helix DNA-binding domain"/>
    <property type="match status" value="1"/>
</dbReference>
<evidence type="ECO:0000256" key="1">
    <source>
        <dbReference type="ARBA" id="ARBA00011046"/>
    </source>
</evidence>
<organism evidence="5 6">
    <name type="scientific">Sphingobacterium detergens</name>
    <dbReference type="NCBI Taxonomy" id="1145106"/>
    <lineage>
        <taxon>Bacteria</taxon>
        <taxon>Pseudomonadati</taxon>
        <taxon>Bacteroidota</taxon>
        <taxon>Sphingobacteriia</taxon>
        <taxon>Sphingobacteriales</taxon>
        <taxon>Sphingobacteriaceae</taxon>
        <taxon>Sphingobacterium</taxon>
    </lineage>
</organism>
<dbReference type="RefSeq" id="WP_120260690.1">
    <property type="nucleotide sequence ID" value="NZ_RAPY01000004.1"/>
</dbReference>
<dbReference type="GO" id="GO:0003677">
    <property type="term" value="F:DNA binding"/>
    <property type="evidence" value="ECO:0007669"/>
    <property type="project" value="UniProtKB-KW"/>
</dbReference>